<gene>
    <name evidence="2" type="ORF">AVEN_30119_1</name>
</gene>
<evidence type="ECO:0000313" key="3">
    <source>
        <dbReference type="Proteomes" id="UP000499080"/>
    </source>
</evidence>
<proteinExistence type="predicted"/>
<dbReference type="EMBL" id="BGPR01086419">
    <property type="protein sequence ID" value="GBM03345.1"/>
    <property type="molecule type" value="Genomic_DNA"/>
</dbReference>
<protein>
    <submittedName>
        <fullName evidence="2">Uncharacterized protein</fullName>
    </submittedName>
</protein>
<dbReference type="Proteomes" id="UP000499080">
    <property type="component" value="Unassembled WGS sequence"/>
</dbReference>
<name>A0A4Y2CJ79_ARAVE</name>
<comment type="caution">
    <text evidence="2">The sequence shown here is derived from an EMBL/GenBank/DDBJ whole genome shotgun (WGS) entry which is preliminary data.</text>
</comment>
<feature type="compositionally biased region" description="Low complexity" evidence="1">
    <location>
        <begin position="89"/>
        <end position="99"/>
    </location>
</feature>
<evidence type="ECO:0000256" key="1">
    <source>
        <dbReference type="SAM" id="MobiDB-lite"/>
    </source>
</evidence>
<organism evidence="2 3">
    <name type="scientific">Araneus ventricosus</name>
    <name type="common">Orbweaver spider</name>
    <name type="synonym">Epeira ventricosa</name>
    <dbReference type="NCBI Taxonomy" id="182803"/>
    <lineage>
        <taxon>Eukaryota</taxon>
        <taxon>Metazoa</taxon>
        <taxon>Ecdysozoa</taxon>
        <taxon>Arthropoda</taxon>
        <taxon>Chelicerata</taxon>
        <taxon>Arachnida</taxon>
        <taxon>Araneae</taxon>
        <taxon>Araneomorphae</taxon>
        <taxon>Entelegynae</taxon>
        <taxon>Araneoidea</taxon>
        <taxon>Araneidae</taxon>
        <taxon>Araneus</taxon>
    </lineage>
</organism>
<sequence length="126" mass="13982">MVRLPAISTDSGFIIQISAHEGKRETPLHNATSCHLTSSFHFTKPSAENILLWRKNLFLNKLSRIKIAKLISFLTDNEDLIKQQPGATSSSDSDPDFFPSPSPQTDGHLHFIVSIPKTIISPPISF</sequence>
<keyword evidence="3" id="KW-1185">Reference proteome</keyword>
<reference evidence="2 3" key="1">
    <citation type="journal article" date="2019" name="Sci. Rep.">
        <title>Orb-weaving spider Araneus ventricosus genome elucidates the spidroin gene catalogue.</title>
        <authorList>
            <person name="Kono N."/>
            <person name="Nakamura H."/>
            <person name="Ohtoshi R."/>
            <person name="Moran D.A.P."/>
            <person name="Shinohara A."/>
            <person name="Yoshida Y."/>
            <person name="Fujiwara M."/>
            <person name="Mori M."/>
            <person name="Tomita M."/>
            <person name="Arakawa K."/>
        </authorList>
    </citation>
    <scope>NUCLEOTIDE SEQUENCE [LARGE SCALE GENOMIC DNA]</scope>
</reference>
<dbReference type="AlphaFoldDB" id="A0A4Y2CJ79"/>
<evidence type="ECO:0000313" key="2">
    <source>
        <dbReference type="EMBL" id="GBM03345.1"/>
    </source>
</evidence>
<accession>A0A4Y2CJ79</accession>
<feature type="region of interest" description="Disordered" evidence="1">
    <location>
        <begin position="83"/>
        <end position="105"/>
    </location>
</feature>